<feature type="transmembrane region" description="Helical" evidence="6">
    <location>
        <begin position="509"/>
        <end position="531"/>
    </location>
</feature>
<feature type="transmembrane region" description="Helical" evidence="6">
    <location>
        <begin position="454"/>
        <end position="474"/>
    </location>
</feature>
<sequence length="1042" mass="106929">MRNGLRQTWAAVRHRRSQSLVLVVVSALVTTCAVFAPLFVRTLEQGLLQAGLQQRDVADTTVVVRAARTAQDPALSPDDLRAVMPEEATRWFDDGVGMTTADTRVTPRDGMQTSPLRLVARQGSCEHVEIVSGSCPTAPGDVLVSAADATAWGWAEGSTFEVADPSAVPATPSDAVAPVALEVTGVYRVVPDPTYWLRTVVDGKSGFLIAEGTNTVAAIDDFLTAQATFDTGWSQASTSVEFPLDRDTVTLATVPQIGDSLQGLERASGNVTVTSPVPDIVDAVVAGRSIVRTLVPLLLAQLALLAVTVLALMAHAAVEQRRPEIALARLRGRSRDGGGRVVMGELALTVALGAPLGVASALAVGDLLRRTVMPPGVPFELRWPVAVAAVVAVLGSLLTVYVVSRPVLREPIGALLRRVPPQASRGPGMLDVVVIVVAALGVAAVLTGDVDGPTALLVPMLLALAVGLLGAAALRRLASRVAERALARGRLSAGLAALSLARRPALRNVLVVVTAAVALATFAANAVVVGAHNRAARAELENGAPAVITTDATSPAALAAAVDGLEPRYRSLATPVVVIRPRDPSAVPTLLARPAELARIGFALPTASLPALTPEVAPSIQLTDGVITGTLTWALEDFRTGDEPVGKAPMSPTGIPGGDLSIDPTPVQIGITVSTPDGELLDRDLAQVPQSSAGTSAVRAPVLCPQGCRLAGLWVRGTDPWAERVAGRVTLSGLSLGGEPLELGGAQRWLPAQGDPGEGTQALSGSGTDLVIDVETTGRRVFSPVADVPSPAPVVLAGTPPADATDDGFTLIGLGGRPIASQAVATVDALPGVTSRGALADLDAQLRVGGAAPPGSLLQVWLATQDPDELRAVERSLAAAGLLVSPPTTVEQAQARYDASATGWGLLLAVFTGLMSLLVAALVVALVAVASWRGVARDLAGLIVAGTPRAVLRAAVRREHLVTVVAGVALGTACAVAGSLLAMPLVPLFDRPAPVPVPDLTPVWWVIAATALMALAVIGGVAVVAARAVLARALPERLRESL</sequence>
<evidence type="ECO:0000256" key="1">
    <source>
        <dbReference type="ARBA" id="ARBA00004651"/>
    </source>
</evidence>
<evidence type="ECO:0000259" key="7">
    <source>
        <dbReference type="Pfam" id="PF02687"/>
    </source>
</evidence>
<proteinExistence type="predicted"/>
<feature type="transmembrane region" description="Helical" evidence="6">
    <location>
        <begin position="383"/>
        <end position="408"/>
    </location>
</feature>
<feature type="transmembrane region" description="Helical" evidence="6">
    <location>
        <begin position="904"/>
        <end position="929"/>
    </location>
</feature>
<keyword evidence="4 6" id="KW-1133">Transmembrane helix</keyword>
<dbReference type="PANTHER" id="PTHR30287">
    <property type="entry name" value="MEMBRANE COMPONENT OF PREDICTED ABC SUPERFAMILY METABOLITE UPTAKE TRANSPORTER"/>
    <property type="match status" value="1"/>
</dbReference>
<evidence type="ECO:0000256" key="4">
    <source>
        <dbReference type="ARBA" id="ARBA00022989"/>
    </source>
</evidence>
<keyword evidence="3 6" id="KW-0812">Transmembrane</keyword>
<keyword evidence="9" id="KW-1185">Reference proteome</keyword>
<evidence type="ECO:0000256" key="6">
    <source>
        <dbReference type="SAM" id="Phobius"/>
    </source>
</evidence>
<dbReference type="Proteomes" id="UP001500390">
    <property type="component" value="Unassembled WGS sequence"/>
</dbReference>
<dbReference type="PANTHER" id="PTHR30287:SF2">
    <property type="entry name" value="BLL1001 PROTEIN"/>
    <property type="match status" value="1"/>
</dbReference>
<feature type="domain" description="ABC3 transporter permease C-terminal" evidence="7">
    <location>
        <begin position="298"/>
        <end position="400"/>
    </location>
</feature>
<gene>
    <name evidence="8" type="ORF">GCM10023153_18540</name>
</gene>
<evidence type="ECO:0000256" key="3">
    <source>
        <dbReference type="ARBA" id="ARBA00022692"/>
    </source>
</evidence>
<keyword evidence="2" id="KW-1003">Cell membrane</keyword>
<evidence type="ECO:0000256" key="2">
    <source>
        <dbReference type="ARBA" id="ARBA00022475"/>
    </source>
</evidence>
<dbReference type="RefSeq" id="WP_159900391.1">
    <property type="nucleotide sequence ID" value="NZ_BAABFX010000026.1"/>
</dbReference>
<evidence type="ECO:0000313" key="9">
    <source>
        <dbReference type="Proteomes" id="UP001500390"/>
    </source>
</evidence>
<feature type="transmembrane region" description="Helical" evidence="6">
    <location>
        <begin position="339"/>
        <end position="363"/>
    </location>
</feature>
<comment type="caution">
    <text evidence="8">The sequence shown here is derived from an EMBL/GenBank/DDBJ whole genome shotgun (WGS) entry which is preliminary data.</text>
</comment>
<dbReference type="Pfam" id="PF02687">
    <property type="entry name" value="FtsX"/>
    <property type="match status" value="1"/>
</dbReference>
<name>A0ABP8JTT8_9MICO</name>
<evidence type="ECO:0000256" key="5">
    <source>
        <dbReference type="ARBA" id="ARBA00023136"/>
    </source>
</evidence>
<feature type="transmembrane region" description="Helical" evidence="6">
    <location>
        <begin position="961"/>
        <end position="983"/>
    </location>
</feature>
<evidence type="ECO:0000313" key="8">
    <source>
        <dbReference type="EMBL" id="GAA4395997.1"/>
    </source>
</evidence>
<keyword evidence="5 6" id="KW-0472">Membrane</keyword>
<dbReference type="InterPro" id="IPR038766">
    <property type="entry name" value="Membrane_comp_ABC_pdt"/>
</dbReference>
<dbReference type="InterPro" id="IPR003838">
    <property type="entry name" value="ABC3_permease_C"/>
</dbReference>
<protein>
    <recommendedName>
        <fullName evidence="7">ABC3 transporter permease C-terminal domain-containing protein</fullName>
    </recommendedName>
</protein>
<organism evidence="8 9">
    <name type="scientific">Ornithinibacter aureus</name>
    <dbReference type="NCBI Taxonomy" id="622664"/>
    <lineage>
        <taxon>Bacteria</taxon>
        <taxon>Bacillati</taxon>
        <taxon>Actinomycetota</taxon>
        <taxon>Actinomycetes</taxon>
        <taxon>Micrococcales</taxon>
        <taxon>Intrasporangiaceae</taxon>
        <taxon>Ornithinibacter</taxon>
    </lineage>
</organism>
<comment type="subcellular location">
    <subcellularLocation>
        <location evidence="1">Cell membrane</location>
        <topology evidence="1">Multi-pass membrane protein</topology>
    </subcellularLocation>
</comment>
<feature type="transmembrane region" description="Helical" evidence="6">
    <location>
        <begin position="1003"/>
        <end position="1030"/>
    </location>
</feature>
<dbReference type="EMBL" id="BAABFX010000026">
    <property type="protein sequence ID" value="GAA4395997.1"/>
    <property type="molecule type" value="Genomic_DNA"/>
</dbReference>
<accession>A0ABP8JTT8</accession>
<feature type="transmembrane region" description="Helical" evidence="6">
    <location>
        <begin position="429"/>
        <end position="448"/>
    </location>
</feature>
<feature type="transmembrane region" description="Helical" evidence="6">
    <location>
        <begin position="20"/>
        <end position="40"/>
    </location>
</feature>
<feature type="transmembrane region" description="Helical" evidence="6">
    <location>
        <begin position="298"/>
        <end position="318"/>
    </location>
</feature>
<reference evidence="9" key="1">
    <citation type="journal article" date="2019" name="Int. J. Syst. Evol. Microbiol.">
        <title>The Global Catalogue of Microorganisms (GCM) 10K type strain sequencing project: providing services to taxonomists for standard genome sequencing and annotation.</title>
        <authorList>
            <consortium name="The Broad Institute Genomics Platform"/>
            <consortium name="The Broad Institute Genome Sequencing Center for Infectious Disease"/>
            <person name="Wu L."/>
            <person name="Ma J."/>
        </authorList>
    </citation>
    <scope>NUCLEOTIDE SEQUENCE [LARGE SCALE GENOMIC DNA]</scope>
    <source>
        <strain evidence="9">JCM 17738</strain>
    </source>
</reference>